<protein>
    <submittedName>
        <fullName evidence="2">Uncharacterized protein</fullName>
    </submittedName>
</protein>
<evidence type="ECO:0000313" key="2">
    <source>
        <dbReference type="EMBL" id="QDU04483.1"/>
    </source>
</evidence>
<accession>A0A517WGV7</accession>
<keyword evidence="1" id="KW-0732">Signal</keyword>
<dbReference type="RefSeq" id="WP_145042250.1">
    <property type="nucleotide sequence ID" value="NZ_CP036347.1"/>
</dbReference>
<reference evidence="2 3" key="1">
    <citation type="submission" date="2019-02" db="EMBL/GenBank/DDBJ databases">
        <title>Deep-cultivation of Planctomycetes and their phenomic and genomic characterization uncovers novel biology.</title>
        <authorList>
            <person name="Wiegand S."/>
            <person name="Jogler M."/>
            <person name="Boedeker C."/>
            <person name="Pinto D."/>
            <person name="Vollmers J."/>
            <person name="Rivas-Marin E."/>
            <person name="Kohn T."/>
            <person name="Peeters S.H."/>
            <person name="Heuer A."/>
            <person name="Rast P."/>
            <person name="Oberbeckmann S."/>
            <person name="Bunk B."/>
            <person name="Jeske O."/>
            <person name="Meyerdierks A."/>
            <person name="Storesund J.E."/>
            <person name="Kallscheuer N."/>
            <person name="Luecker S."/>
            <person name="Lage O.M."/>
            <person name="Pohl T."/>
            <person name="Merkel B.J."/>
            <person name="Hornburger P."/>
            <person name="Mueller R.-W."/>
            <person name="Bruemmer F."/>
            <person name="Labrenz M."/>
            <person name="Spormann A.M."/>
            <person name="Op den Camp H."/>
            <person name="Overmann J."/>
            <person name="Amann R."/>
            <person name="Jetten M.S.M."/>
            <person name="Mascher T."/>
            <person name="Medema M.H."/>
            <person name="Devos D.P."/>
            <person name="Kaster A.-K."/>
            <person name="Ovreas L."/>
            <person name="Rohde M."/>
            <person name="Galperin M.Y."/>
            <person name="Jogler C."/>
        </authorList>
    </citation>
    <scope>NUCLEOTIDE SEQUENCE [LARGE SCALE GENOMIC DNA]</scope>
    <source>
        <strain evidence="2 3">V6</strain>
    </source>
</reference>
<evidence type="ECO:0000313" key="3">
    <source>
        <dbReference type="Proteomes" id="UP000320722"/>
    </source>
</evidence>
<feature type="chain" id="PRO_5021784031" evidence="1">
    <location>
        <begin position="22"/>
        <end position="241"/>
    </location>
</feature>
<sequence length="241" mass="26855" precursor="true">MHLKSCVLTIVTLGIAITAHASESVLSGKAFPTAGGSAPLFNVELALKEERQKRVCSQLLTDRAGKVIASTKAIYESGRLSSISFEQRQSRETALIEIKDGKVFYSHTKDGKTNRSTKKDSGDLVPFSAVPYFIVSKWDEIKSGKTTEFKVPIPERLQAIAIRVSKERTWTQMGRRYTEFKMEPSNAIFRALVEPDYYVFDDQSKTLIEHRGRTDAKTGAPGNLDDFTGRIVYRPLVSSGK</sequence>
<gene>
    <name evidence="2" type="ORF">V6x_42110</name>
</gene>
<dbReference type="Proteomes" id="UP000320722">
    <property type="component" value="Chromosome"/>
</dbReference>
<dbReference type="EMBL" id="CP036347">
    <property type="protein sequence ID" value="QDU04483.1"/>
    <property type="molecule type" value="Genomic_DNA"/>
</dbReference>
<organism evidence="2 3">
    <name type="scientific">Gimesia chilikensis</name>
    <dbReference type="NCBI Taxonomy" id="2605989"/>
    <lineage>
        <taxon>Bacteria</taxon>
        <taxon>Pseudomonadati</taxon>
        <taxon>Planctomycetota</taxon>
        <taxon>Planctomycetia</taxon>
        <taxon>Planctomycetales</taxon>
        <taxon>Planctomycetaceae</taxon>
        <taxon>Gimesia</taxon>
    </lineage>
</organism>
<dbReference type="AlphaFoldDB" id="A0A517WGV7"/>
<feature type="signal peptide" evidence="1">
    <location>
        <begin position="1"/>
        <end position="21"/>
    </location>
</feature>
<proteinExistence type="predicted"/>
<name>A0A517WGV7_9PLAN</name>
<evidence type="ECO:0000256" key="1">
    <source>
        <dbReference type="SAM" id="SignalP"/>
    </source>
</evidence>